<comment type="similarity">
    <text evidence="2">Belongs to the gamma-BBH/TMLD family.</text>
</comment>
<evidence type="ECO:0000256" key="6">
    <source>
        <dbReference type="ARBA" id="ARBA00023004"/>
    </source>
</evidence>
<evidence type="ECO:0000256" key="4">
    <source>
        <dbReference type="ARBA" id="ARBA00022964"/>
    </source>
</evidence>
<accession>A0AB34KHW3</accession>
<keyword evidence="4" id="KW-0223">Dioxygenase</keyword>
<evidence type="ECO:0000259" key="8">
    <source>
        <dbReference type="Pfam" id="PF02668"/>
    </source>
</evidence>
<feature type="domain" description="TauD/TfdA-like" evidence="8">
    <location>
        <begin position="173"/>
        <end position="467"/>
    </location>
</feature>
<evidence type="ECO:0000256" key="3">
    <source>
        <dbReference type="ARBA" id="ARBA00022723"/>
    </source>
</evidence>
<dbReference type="InterPro" id="IPR042098">
    <property type="entry name" value="TauD-like_sf"/>
</dbReference>
<dbReference type="SUPFAM" id="SSF51197">
    <property type="entry name" value="Clavaminate synthase-like"/>
    <property type="match status" value="1"/>
</dbReference>
<name>A0AB34KHW3_9PEZI</name>
<dbReference type="Proteomes" id="UP000803884">
    <property type="component" value="Unassembled WGS sequence"/>
</dbReference>
<feature type="region of interest" description="Disordered" evidence="7">
    <location>
        <begin position="27"/>
        <end position="57"/>
    </location>
</feature>
<proteinExistence type="inferred from homology"/>
<dbReference type="Gene3D" id="3.60.130.10">
    <property type="entry name" value="Clavaminate synthase-like"/>
    <property type="match status" value="1"/>
</dbReference>
<dbReference type="InterPro" id="IPR003819">
    <property type="entry name" value="TauD/TfdA-like"/>
</dbReference>
<dbReference type="GO" id="GO:0051213">
    <property type="term" value="F:dioxygenase activity"/>
    <property type="evidence" value="ECO:0007669"/>
    <property type="project" value="UniProtKB-KW"/>
</dbReference>
<dbReference type="PANTHER" id="PTHR10696:SF25">
    <property type="entry name" value="OXIDOREDUCTASE AIM17-RELATED"/>
    <property type="match status" value="1"/>
</dbReference>
<keyword evidence="6" id="KW-0408">Iron</keyword>
<dbReference type="AlphaFoldDB" id="A0AB34KHW3"/>
<dbReference type="Pfam" id="PF02668">
    <property type="entry name" value="TauD"/>
    <property type="match status" value="1"/>
</dbReference>
<dbReference type="PANTHER" id="PTHR10696">
    <property type="entry name" value="GAMMA-BUTYROBETAINE HYDROXYLASE-RELATED"/>
    <property type="match status" value="1"/>
</dbReference>
<dbReference type="EMBL" id="JAAQHG020000034">
    <property type="protein sequence ID" value="KAL1583536.1"/>
    <property type="molecule type" value="Genomic_DNA"/>
</dbReference>
<keyword evidence="5" id="KW-0560">Oxidoreductase</keyword>
<evidence type="ECO:0000256" key="5">
    <source>
        <dbReference type="ARBA" id="ARBA00023002"/>
    </source>
</evidence>
<organism evidence="9 10">
    <name type="scientific">Cladosporium halotolerans</name>
    <dbReference type="NCBI Taxonomy" id="1052096"/>
    <lineage>
        <taxon>Eukaryota</taxon>
        <taxon>Fungi</taxon>
        <taxon>Dikarya</taxon>
        <taxon>Ascomycota</taxon>
        <taxon>Pezizomycotina</taxon>
        <taxon>Dothideomycetes</taxon>
        <taxon>Dothideomycetidae</taxon>
        <taxon>Cladosporiales</taxon>
        <taxon>Cladosporiaceae</taxon>
        <taxon>Cladosporium</taxon>
    </lineage>
</organism>
<dbReference type="Gene3D" id="3.30.2020.30">
    <property type="match status" value="1"/>
</dbReference>
<comment type="caution">
    <text evidence="9">The sequence shown here is derived from an EMBL/GenBank/DDBJ whole genome shotgun (WGS) entry which is preliminary data.</text>
</comment>
<evidence type="ECO:0000313" key="10">
    <source>
        <dbReference type="Proteomes" id="UP000803884"/>
    </source>
</evidence>
<dbReference type="GeneID" id="96009158"/>
<dbReference type="InterPro" id="IPR050411">
    <property type="entry name" value="AlphaKG_dependent_hydroxylases"/>
</dbReference>
<dbReference type="GO" id="GO:0045329">
    <property type="term" value="P:carnitine biosynthetic process"/>
    <property type="evidence" value="ECO:0007669"/>
    <property type="project" value="TreeGrafter"/>
</dbReference>
<evidence type="ECO:0000256" key="7">
    <source>
        <dbReference type="SAM" id="MobiDB-lite"/>
    </source>
</evidence>
<evidence type="ECO:0000256" key="2">
    <source>
        <dbReference type="ARBA" id="ARBA00008654"/>
    </source>
</evidence>
<dbReference type="RefSeq" id="XP_069226643.1">
    <property type="nucleotide sequence ID" value="XM_069376320.1"/>
</dbReference>
<reference evidence="9 10" key="1">
    <citation type="journal article" date="2020" name="Microbiol. Resour. Announc.">
        <title>Draft Genome Sequence of a Cladosporium Species Isolated from the Mesophotic Ascidian Didemnum maculosum.</title>
        <authorList>
            <person name="Gioti A."/>
            <person name="Siaperas R."/>
            <person name="Nikolaivits E."/>
            <person name="Le Goff G."/>
            <person name="Ouazzani J."/>
            <person name="Kotoulas G."/>
            <person name="Topakas E."/>
        </authorList>
    </citation>
    <scope>NUCLEOTIDE SEQUENCE [LARGE SCALE GENOMIC DNA]</scope>
    <source>
        <strain evidence="9 10">TM138-S3</strain>
    </source>
</reference>
<keyword evidence="3" id="KW-0479">Metal-binding</keyword>
<comment type="cofactor">
    <cofactor evidence="1">
        <name>Fe(2+)</name>
        <dbReference type="ChEBI" id="CHEBI:29033"/>
    </cofactor>
</comment>
<evidence type="ECO:0000256" key="1">
    <source>
        <dbReference type="ARBA" id="ARBA00001954"/>
    </source>
</evidence>
<protein>
    <recommendedName>
        <fullName evidence="8">TauD/TfdA-like domain-containing protein</fullName>
    </recommendedName>
</protein>
<dbReference type="CDD" id="cd00250">
    <property type="entry name" value="CAS_like"/>
    <property type="match status" value="1"/>
</dbReference>
<dbReference type="GO" id="GO:0005739">
    <property type="term" value="C:mitochondrion"/>
    <property type="evidence" value="ECO:0007669"/>
    <property type="project" value="TreeGrafter"/>
</dbReference>
<dbReference type="GO" id="GO:0046872">
    <property type="term" value="F:metal ion binding"/>
    <property type="evidence" value="ECO:0007669"/>
    <property type="project" value="UniProtKB-KW"/>
</dbReference>
<keyword evidence="10" id="KW-1185">Reference proteome</keyword>
<dbReference type="InterPro" id="IPR038492">
    <property type="entry name" value="GBBH-like_N_sf"/>
</dbReference>
<sequence length="496" mass="57697">MLTLRSLGTRSTSTKCILSRVKHARLHVSHRPQRADVSEQPVFPGNSHEDQESEPPESYIYPLAGPFSQSIPTYDLELPKMLLRDMCTCPQCVDPSTRQKLFSTAEIPPDISVEEVVRYKGGLQVTWLVDLPGIKRPHTSFYPQEVLDAIKRTGSSKILPKLPRRRYWTDSQFRAETADITYKAYMQDENVFFNALQQLHSHGLLFLKDVPEDPESVSRITQRIGPLKNTFYGDTWDVRSVPQAKNVAYTSQDLGFHMDLMYLKQPPHLQFLHCIRSSANGGASLFADSFKAVRYLWKHDRESFTDLERIPITFHYDHIDSHYYQQSRPLIELAPLNFDGKVFPNYRGLQLFAQDRIRGGWVKKLFNLEDYLEAVTWSPQFQAPFQLTNPHTQFFDRDLSERNEYAIRRWRTAAGRFNSHIHRPENIYERMMKPGECVIFDNRRVLHARKAFEVADAGKERWLRGAYLDKDPFISKLITLGHKKEKRFEEISASAK</sequence>
<evidence type="ECO:0000313" key="9">
    <source>
        <dbReference type="EMBL" id="KAL1583536.1"/>
    </source>
</evidence>
<gene>
    <name evidence="9" type="ORF">WHR41_07716</name>
</gene>